<accession>A0A8S5RS04</accession>
<protein>
    <submittedName>
        <fullName evidence="1">Uncharacterized protein</fullName>
    </submittedName>
</protein>
<sequence length="251" mass="27693">MKIKSFVLKMIDYNMVELNDTYIMFKRPGNKWELWNSVTDESEIISDLESHSLASALIEELEDIEFGVEGGRGASGTGANKYEWRNAAGRTGKTSGDLPSRMNNKIKTKTERDAIAAFRNKHGKSDKEHLIQIDSNGFVHTYSHGGKSNVGLPGRIHKGSTLVHNHPNNSSFSPADMLALAGTKAKSIVATHSGGYRKITKGTHFDTAGFTKAVATARKKGLRGKDSNAAVDNFLKRNQKKYGYKFENVKD</sequence>
<organism evidence="1">
    <name type="scientific">Siphoviridae sp. ctwNf2</name>
    <dbReference type="NCBI Taxonomy" id="2827597"/>
    <lineage>
        <taxon>Viruses</taxon>
        <taxon>Duplodnaviria</taxon>
        <taxon>Heunggongvirae</taxon>
        <taxon>Uroviricota</taxon>
        <taxon>Caudoviricetes</taxon>
    </lineage>
</organism>
<evidence type="ECO:0000313" key="1">
    <source>
        <dbReference type="EMBL" id="DAE91940.1"/>
    </source>
</evidence>
<dbReference type="EMBL" id="BK057791">
    <property type="protein sequence ID" value="DAE91940.1"/>
    <property type="molecule type" value="Genomic_DNA"/>
</dbReference>
<proteinExistence type="predicted"/>
<reference evidence="1" key="1">
    <citation type="journal article" date="2021" name="Proc. Natl. Acad. Sci. U.S.A.">
        <title>A Catalog of Tens of Thousands of Viruses from Human Metagenomes Reveals Hidden Associations with Chronic Diseases.</title>
        <authorList>
            <person name="Tisza M.J."/>
            <person name="Buck C.B."/>
        </authorList>
    </citation>
    <scope>NUCLEOTIDE SEQUENCE</scope>
    <source>
        <strain evidence="1">CtwNf2</strain>
    </source>
</reference>
<name>A0A8S5RS04_9CAUD</name>